<dbReference type="InterPro" id="IPR050077">
    <property type="entry name" value="LexA_repressor"/>
</dbReference>
<dbReference type="PANTHER" id="PTHR33516">
    <property type="entry name" value="LEXA REPRESSOR"/>
    <property type="match status" value="1"/>
</dbReference>
<evidence type="ECO:0000313" key="10">
    <source>
        <dbReference type="Proteomes" id="UP001217945"/>
    </source>
</evidence>
<dbReference type="CDD" id="cd06529">
    <property type="entry name" value="S24_LexA-like"/>
    <property type="match status" value="1"/>
</dbReference>
<evidence type="ECO:0000259" key="8">
    <source>
        <dbReference type="PROSITE" id="PS50943"/>
    </source>
</evidence>
<evidence type="ECO:0000256" key="7">
    <source>
        <dbReference type="RuleBase" id="RU003991"/>
    </source>
</evidence>
<dbReference type="Proteomes" id="UP001217945">
    <property type="component" value="Unassembled WGS sequence"/>
</dbReference>
<keyword evidence="4 7" id="KW-0068">Autocatalytic cleavage</keyword>
<gene>
    <name evidence="9" type="ORF">PSQ53_10385</name>
</gene>
<dbReference type="RefSeq" id="WP_085680969.1">
    <property type="nucleotide sequence ID" value="NZ_CANCWD010000001.1"/>
</dbReference>
<dbReference type="InterPro" id="IPR001387">
    <property type="entry name" value="Cro/C1-type_HTH"/>
</dbReference>
<dbReference type="PRINTS" id="PR00726">
    <property type="entry name" value="LEXASERPTASE"/>
</dbReference>
<evidence type="ECO:0000313" key="9">
    <source>
        <dbReference type="EMBL" id="MDD1383311.1"/>
    </source>
</evidence>
<protein>
    <submittedName>
        <fullName evidence="9">XRE family transcriptional regulator</fullName>
    </submittedName>
</protein>
<evidence type="ECO:0000256" key="6">
    <source>
        <dbReference type="ARBA" id="ARBA00023236"/>
    </source>
</evidence>
<dbReference type="SUPFAM" id="SSF51306">
    <property type="entry name" value="LexA/Signal peptidase"/>
    <property type="match status" value="1"/>
</dbReference>
<evidence type="ECO:0000256" key="2">
    <source>
        <dbReference type="ARBA" id="ARBA00022763"/>
    </source>
</evidence>
<dbReference type="Pfam" id="PF01381">
    <property type="entry name" value="HTH_3"/>
    <property type="match status" value="1"/>
</dbReference>
<keyword evidence="6" id="KW-0742">SOS response</keyword>
<evidence type="ECO:0000256" key="5">
    <source>
        <dbReference type="ARBA" id="ARBA00023204"/>
    </source>
</evidence>
<dbReference type="InterPro" id="IPR006197">
    <property type="entry name" value="Peptidase_S24_LexA"/>
</dbReference>
<dbReference type="GO" id="GO:0016787">
    <property type="term" value="F:hydrolase activity"/>
    <property type="evidence" value="ECO:0007669"/>
    <property type="project" value="UniProtKB-KW"/>
</dbReference>
<comment type="caution">
    <text evidence="9">The sequence shown here is derived from an EMBL/GenBank/DDBJ whole genome shotgun (WGS) entry which is preliminary data.</text>
</comment>
<dbReference type="EMBL" id="JAQTKT010000001">
    <property type="protein sequence ID" value="MDD1383311.1"/>
    <property type="molecule type" value="Genomic_DNA"/>
</dbReference>
<dbReference type="Gene3D" id="2.10.109.10">
    <property type="entry name" value="Umud Fragment, subunit A"/>
    <property type="match status" value="1"/>
</dbReference>
<dbReference type="CDD" id="cd00093">
    <property type="entry name" value="HTH_XRE"/>
    <property type="match status" value="1"/>
</dbReference>
<dbReference type="Gene3D" id="1.10.260.40">
    <property type="entry name" value="lambda repressor-like DNA-binding domains"/>
    <property type="match status" value="1"/>
</dbReference>
<dbReference type="SMART" id="SM00530">
    <property type="entry name" value="HTH_XRE"/>
    <property type="match status" value="1"/>
</dbReference>
<dbReference type="PANTHER" id="PTHR33516:SF2">
    <property type="entry name" value="LEXA REPRESSOR-RELATED"/>
    <property type="match status" value="1"/>
</dbReference>
<dbReference type="Pfam" id="PF00717">
    <property type="entry name" value="Peptidase_S24"/>
    <property type="match status" value="1"/>
</dbReference>
<keyword evidence="3 7" id="KW-0378">Hydrolase</keyword>
<dbReference type="InterPro" id="IPR015927">
    <property type="entry name" value="Peptidase_S24_S26A/B/C"/>
</dbReference>
<accession>A0AAW6JGN8</accession>
<dbReference type="GO" id="GO:0006355">
    <property type="term" value="P:regulation of DNA-templated transcription"/>
    <property type="evidence" value="ECO:0007669"/>
    <property type="project" value="InterPro"/>
</dbReference>
<dbReference type="InterPro" id="IPR036286">
    <property type="entry name" value="LexA/Signal_pep-like_sf"/>
</dbReference>
<sequence>MNTFQNRLKEALDSSGLSQAELARRANIGRNSISDYLKGKYEAKQDKLHALAQVLNVDEGWLMGYDVKQERKVTSETNLPTNIVYPLGDNFERISIPLIGEIACGDPITAEENIEGYVEEIFEKPVPKGNLFALRCKGKSMEPTIHDGSIVTIREQPTVEDGEIAAVLVDGDNEATLKRVKHQGNLIMLMPDNKEFDPIILDKDNPGRIVGKAVHVSWSIK</sequence>
<dbReference type="AlphaFoldDB" id="A0AAW6JGN8"/>
<reference evidence="9" key="1">
    <citation type="submission" date="2023-02" db="EMBL/GenBank/DDBJ databases">
        <title>Complete genome sequence of Limosilactobacillus reuteri SRCM217616 isolated from Bos taurus feces.</title>
        <authorList>
            <person name="Yang H.-G."/>
            <person name="Kim J.-W."/>
            <person name="Ha G.-S."/>
            <person name="Yang H.-J."/>
            <person name="Jeong D.-Y."/>
        </authorList>
    </citation>
    <scope>NUCLEOTIDE SEQUENCE</scope>
    <source>
        <strain evidence="9">SRCM217616</strain>
    </source>
</reference>
<evidence type="ECO:0000256" key="1">
    <source>
        <dbReference type="ARBA" id="ARBA00007484"/>
    </source>
</evidence>
<dbReference type="GO" id="GO:0003677">
    <property type="term" value="F:DNA binding"/>
    <property type="evidence" value="ECO:0007669"/>
    <property type="project" value="InterPro"/>
</dbReference>
<dbReference type="InterPro" id="IPR010982">
    <property type="entry name" value="Lambda_DNA-bd_dom_sf"/>
</dbReference>
<dbReference type="PROSITE" id="PS50943">
    <property type="entry name" value="HTH_CROC1"/>
    <property type="match status" value="1"/>
</dbReference>
<evidence type="ECO:0000256" key="3">
    <source>
        <dbReference type="ARBA" id="ARBA00022801"/>
    </source>
</evidence>
<evidence type="ECO:0000256" key="4">
    <source>
        <dbReference type="ARBA" id="ARBA00022813"/>
    </source>
</evidence>
<organism evidence="9 10">
    <name type="scientific">Limosilactobacillus reuteri</name>
    <name type="common">Lactobacillus reuteri</name>
    <dbReference type="NCBI Taxonomy" id="1598"/>
    <lineage>
        <taxon>Bacteria</taxon>
        <taxon>Bacillati</taxon>
        <taxon>Bacillota</taxon>
        <taxon>Bacilli</taxon>
        <taxon>Lactobacillales</taxon>
        <taxon>Lactobacillaceae</taxon>
        <taxon>Limosilactobacillus</taxon>
    </lineage>
</organism>
<name>A0AAW6JGN8_LIMRT</name>
<feature type="domain" description="HTH cro/C1-type" evidence="8">
    <location>
        <begin position="8"/>
        <end position="62"/>
    </location>
</feature>
<proteinExistence type="inferred from homology"/>
<comment type="similarity">
    <text evidence="1 7">Belongs to the peptidase S24 family.</text>
</comment>
<keyword evidence="5" id="KW-0234">DNA repair</keyword>
<keyword evidence="2" id="KW-0227">DNA damage</keyword>
<dbReference type="GO" id="GO:0006281">
    <property type="term" value="P:DNA repair"/>
    <property type="evidence" value="ECO:0007669"/>
    <property type="project" value="UniProtKB-KW"/>
</dbReference>
<dbReference type="SUPFAM" id="SSF47413">
    <property type="entry name" value="lambda repressor-like DNA-binding domains"/>
    <property type="match status" value="1"/>
</dbReference>
<dbReference type="InterPro" id="IPR039418">
    <property type="entry name" value="LexA-like"/>
</dbReference>
<dbReference type="GO" id="GO:0009432">
    <property type="term" value="P:SOS response"/>
    <property type="evidence" value="ECO:0007669"/>
    <property type="project" value="UniProtKB-KW"/>
</dbReference>